<name>A0AAD4LKQ1_9AGAM</name>
<evidence type="ECO:0000256" key="1">
    <source>
        <dbReference type="ARBA" id="ARBA00022737"/>
    </source>
</evidence>
<feature type="repeat" description="ANK" evidence="3">
    <location>
        <begin position="822"/>
        <end position="860"/>
    </location>
</feature>
<feature type="repeat" description="ANK" evidence="3">
    <location>
        <begin position="643"/>
        <end position="675"/>
    </location>
</feature>
<reference evidence="5" key="1">
    <citation type="submission" date="2022-01" db="EMBL/GenBank/DDBJ databases">
        <title>Comparative genomics reveals a dynamic genome evolution in the ectomycorrhizal milk-cap (Lactarius) mushrooms.</title>
        <authorList>
            <consortium name="DOE Joint Genome Institute"/>
            <person name="Lebreton A."/>
            <person name="Tang N."/>
            <person name="Kuo A."/>
            <person name="LaButti K."/>
            <person name="Drula E."/>
            <person name="Barry K."/>
            <person name="Clum A."/>
            <person name="Lipzen A."/>
            <person name="Mousain D."/>
            <person name="Ng V."/>
            <person name="Wang R."/>
            <person name="Wang X."/>
            <person name="Dai Y."/>
            <person name="Henrissat B."/>
            <person name="Grigoriev I.V."/>
            <person name="Guerin-Laguette A."/>
            <person name="Yu F."/>
            <person name="Martin F.M."/>
        </authorList>
    </citation>
    <scope>NUCLEOTIDE SEQUENCE</scope>
    <source>
        <strain evidence="5">QP</strain>
    </source>
</reference>
<feature type="repeat" description="ANK" evidence="3">
    <location>
        <begin position="356"/>
        <end position="394"/>
    </location>
</feature>
<feature type="repeat" description="ANK" evidence="3">
    <location>
        <begin position="604"/>
        <end position="642"/>
    </location>
</feature>
<dbReference type="AlphaFoldDB" id="A0AAD4LKQ1"/>
<feature type="repeat" description="ANK" evidence="3">
    <location>
        <begin position="89"/>
        <end position="127"/>
    </location>
</feature>
<feature type="repeat" description="ANK" evidence="3">
    <location>
        <begin position="161"/>
        <end position="198"/>
    </location>
</feature>
<feature type="region of interest" description="Disordered" evidence="4">
    <location>
        <begin position="673"/>
        <end position="692"/>
    </location>
</feature>
<evidence type="ECO:0000313" key="6">
    <source>
        <dbReference type="Proteomes" id="UP001201163"/>
    </source>
</evidence>
<dbReference type="PRINTS" id="PR01415">
    <property type="entry name" value="ANKYRIN"/>
</dbReference>
<evidence type="ECO:0000256" key="3">
    <source>
        <dbReference type="PROSITE-ProRule" id="PRU00023"/>
    </source>
</evidence>
<dbReference type="PANTHER" id="PTHR24126:SF14">
    <property type="entry name" value="ANK_REP_REGION DOMAIN-CONTAINING PROTEIN"/>
    <property type="match status" value="1"/>
</dbReference>
<protein>
    <submittedName>
        <fullName evidence="5">Ankyrin repeat-containing domain protein</fullName>
    </submittedName>
</protein>
<feature type="repeat" description="ANK" evidence="3">
    <location>
        <begin position="18"/>
        <end position="55"/>
    </location>
</feature>
<dbReference type="SUPFAM" id="SSF48403">
    <property type="entry name" value="Ankyrin repeat"/>
    <property type="match status" value="4"/>
</dbReference>
<dbReference type="PROSITE" id="PS50297">
    <property type="entry name" value="ANK_REP_REGION"/>
    <property type="match status" value="21"/>
</dbReference>
<feature type="repeat" description="ANK" evidence="3">
    <location>
        <begin position="271"/>
        <end position="303"/>
    </location>
</feature>
<dbReference type="SMART" id="SM00248">
    <property type="entry name" value="ANK"/>
    <property type="match status" value="31"/>
</dbReference>
<feature type="repeat" description="ANK" evidence="3">
    <location>
        <begin position="1074"/>
        <end position="1106"/>
    </location>
</feature>
<feature type="repeat" description="ANK" evidence="3">
    <location>
        <begin position="128"/>
        <end position="160"/>
    </location>
</feature>
<dbReference type="EMBL" id="JAKELL010000012">
    <property type="protein sequence ID" value="KAH8995437.1"/>
    <property type="molecule type" value="Genomic_DNA"/>
</dbReference>
<feature type="repeat" description="ANK" evidence="3">
    <location>
        <begin position="1107"/>
        <end position="1145"/>
    </location>
</feature>
<keyword evidence="1" id="KW-0677">Repeat</keyword>
<feature type="repeat" description="ANK" evidence="3">
    <location>
        <begin position="894"/>
        <end position="931"/>
    </location>
</feature>
<dbReference type="PANTHER" id="PTHR24126">
    <property type="entry name" value="ANKYRIN REPEAT, PH AND SEC7 DOMAIN CONTAINING PROTEIN SECG-RELATED"/>
    <property type="match status" value="1"/>
</dbReference>
<accession>A0AAD4LKQ1</accession>
<dbReference type="Pfam" id="PF12796">
    <property type="entry name" value="Ank_2"/>
    <property type="match status" value="8"/>
</dbReference>
<feature type="repeat" description="ANK" evidence="3">
    <location>
        <begin position="861"/>
        <end position="893"/>
    </location>
</feature>
<feature type="repeat" description="ANK" evidence="3">
    <location>
        <begin position="965"/>
        <end position="1002"/>
    </location>
</feature>
<feature type="repeat" description="ANK" evidence="3">
    <location>
        <begin position="323"/>
        <end position="355"/>
    </location>
</feature>
<dbReference type="InterPro" id="IPR002110">
    <property type="entry name" value="Ankyrin_rpt"/>
</dbReference>
<dbReference type="Proteomes" id="UP001201163">
    <property type="component" value="Unassembled WGS sequence"/>
</dbReference>
<feature type="repeat" description="ANK" evidence="3">
    <location>
        <begin position="571"/>
        <end position="603"/>
    </location>
</feature>
<feature type="repeat" description="ANK" evidence="3">
    <location>
        <begin position="480"/>
        <end position="518"/>
    </location>
</feature>
<feature type="repeat" description="ANK" evidence="3">
    <location>
        <begin position="519"/>
        <end position="551"/>
    </location>
</feature>
<comment type="caution">
    <text evidence="5">The sequence shown here is derived from an EMBL/GenBank/DDBJ whole genome shotgun (WGS) entry which is preliminary data.</text>
</comment>
<dbReference type="Gene3D" id="1.25.40.20">
    <property type="entry name" value="Ankyrin repeat-containing domain"/>
    <property type="match status" value="14"/>
</dbReference>
<keyword evidence="6" id="KW-1185">Reference proteome</keyword>
<dbReference type="Pfam" id="PF13857">
    <property type="entry name" value="Ank_5"/>
    <property type="match status" value="3"/>
</dbReference>
<feature type="repeat" description="ANK" evidence="3">
    <location>
        <begin position="1003"/>
        <end position="1035"/>
    </location>
</feature>
<feature type="compositionally biased region" description="Polar residues" evidence="4">
    <location>
        <begin position="673"/>
        <end position="683"/>
    </location>
</feature>
<feature type="repeat" description="ANK" evidence="3">
    <location>
        <begin position="447"/>
        <end position="479"/>
    </location>
</feature>
<evidence type="ECO:0000313" key="5">
    <source>
        <dbReference type="EMBL" id="KAH8995437.1"/>
    </source>
</evidence>
<feature type="repeat" description="ANK" evidence="3">
    <location>
        <begin position="932"/>
        <end position="964"/>
    </location>
</feature>
<feature type="repeat" description="ANK" evidence="3">
    <location>
        <begin position="199"/>
        <end position="231"/>
    </location>
</feature>
<feature type="repeat" description="ANK" evidence="3">
    <location>
        <begin position="715"/>
        <end position="747"/>
    </location>
</feature>
<feature type="repeat" description="ANK" evidence="3">
    <location>
        <begin position="748"/>
        <end position="786"/>
    </location>
</feature>
<evidence type="ECO:0000256" key="4">
    <source>
        <dbReference type="SAM" id="MobiDB-lite"/>
    </source>
</evidence>
<feature type="repeat" description="ANK" evidence="3">
    <location>
        <begin position="787"/>
        <end position="819"/>
    </location>
</feature>
<dbReference type="PROSITE" id="PS50088">
    <property type="entry name" value="ANK_REPEAT"/>
    <property type="match status" value="29"/>
</dbReference>
<feature type="repeat" description="ANK" evidence="3">
    <location>
        <begin position="1036"/>
        <end position="1073"/>
    </location>
</feature>
<feature type="repeat" description="ANK" evidence="3">
    <location>
        <begin position="232"/>
        <end position="270"/>
    </location>
</feature>
<keyword evidence="2 3" id="KW-0040">ANK repeat</keyword>
<dbReference type="Pfam" id="PF00023">
    <property type="entry name" value="Ank"/>
    <property type="match status" value="5"/>
</dbReference>
<feature type="repeat" description="ANK" evidence="3">
    <location>
        <begin position="395"/>
        <end position="427"/>
    </location>
</feature>
<organism evidence="5 6">
    <name type="scientific">Lactarius akahatsu</name>
    <dbReference type="NCBI Taxonomy" id="416441"/>
    <lineage>
        <taxon>Eukaryota</taxon>
        <taxon>Fungi</taxon>
        <taxon>Dikarya</taxon>
        <taxon>Basidiomycota</taxon>
        <taxon>Agaricomycotina</taxon>
        <taxon>Agaricomycetes</taxon>
        <taxon>Russulales</taxon>
        <taxon>Russulaceae</taxon>
        <taxon>Lactarius</taxon>
    </lineage>
</organism>
<evidence type="ECO:0000256" key="2">
    <source>
        <dbReference type="ARBA" id="ARBA00023043"/>
    </source>
</evidence>
<feature type="repeat" description="ANK" evidence="3">
    <location>
        <begin position="56"/>
        <end position="88"/>
    </location>
</feature>
<sequence>MAQVLLNEDVEVNAKNHWGDTALHVISRGKHDSQDGVGVAQLLLERGGDVNMENNDRRTPLDTASYFGRFDIAQVLLEHGAKANAEDKLLRTPLHQVSCGEYDSQESGTRIAQLLLDHGVDVNASDKYHWTPLQLASFNGKPGIAQVLLDHGANANTKNDLDETPLHVMSRGQFHSQDGARVAQLLLDHGADVNARQKDHCTPLHGISRSGRPDIARVLLDHGANANAEDNFLRTPLHVVSIGEYESQEDGARIAQLLLERGVDVNARDRGRETPLHLASACGKFEIARVLLDHAVVKNDQGQTPSHQGLEERGVDVNAQRRDQWTPLHLASFTGRLDIARVLLDHGAKANTEDNLLKTPLHHVAEGKYESQEDGNRIAHLLLEHGADVNARDINHGTPLHSASSWGKLEITRMLLERAAVKDDRGQNPSHLASEERCVDVDAHRKDHWTPLHLASHCGNPEVARVLLDHGANPNAEDNTLRTPLHHVAGGHYESQEVGVRLSRLLLECGVDVNAQDSSRQTPLHLASINGRLEIVQVLLEHATVKNDRGQNSSHLSLEECGVEVNARRMDDWTPLHLASYHGRLEIVRALLDHGASANAENNQGETPLYLVSRGVYDSQDDGVCIARLLLERGGDANAQRKDNWTPLHAASYFGRPGIIRILLDNGAEANAENRQGKNSLDQVSRGEYGSQEDGARVAQLLLERGVGVNASDKDHWTPLHSASYYGRSEIVRVLLDHGANVNAENHEGETPLELVSRGKYNSEDDGVRIAQLLLDRGADVKAQPKGHWTPLNWASYYGKPDIVRLLVDHGATVNLNANESLLRTPLHDVSRGEYKFQDDGARVAQILLERGADVNAQDINRETPLHFASVSGRLEIARVLLDHGAIATTETYDSETPLHAISRGKYDAQDSTRLARLLMEHGVDANAPDKDQDTPLHYACRFGSPDIAQELLDHGAIATAENSQRETPLHVVSHGEHEPQDGVRLARLLLEHGADVNASDTNEDTPLHSACYNGRLNIARLLLTHGAAANAKNNLGESPMHVISRGNPFSEDGIRIARLILEHGVDVNIQDKIHRTPLQAASLRGSIEIVQVLLDHGATANAKDDYDCTPLHLLSQYGGDSEERGLGVARLLLEHGADIHARDVNHLTPLDYSSRRGWHKMAQVLLGHETKGKLA</sequence>
<proteinExistence type="predicted"/>
<gene>
    <name evidence="5" type="ORF">EDB92DRAFT_1814730</name>
</gene>
<dbReference type="InterPro" id="IPR036770">
    <property type="entry name" value="Ankyrin_rpt-contain_sf"/>
</dbReference>